<dbReference type="EMBL" id="AP024814">
    <property type="protein sequence ID" value="BCZ18023.1"/>
    <property type="molecule type" value="Genomic_DNA"/>
</dbReference>
<proteinExistence type="predicted"/>
<evidence type="ECO:0000313" key="1">
    <source>
        <dbReference type="EMBL" id="BCZ18023.1"/>
    </source>
</evidence>
<name>A0ABM7SBM4_9HELI</name>
<protein>
    <submittedName>
        <fullName evidence="1">Uncharacterized protein</fullName>
    </submittedName>
</protein>
<organism evidence="1 2">
    <name type="scientific">Helicobacter gastrocanis</name>
    <dbReference type="NCBI Taxonomy" id="2849641"/>
    <lineage>
        <taxon>Bacteria</taxon>
        <taxon>Pseudomonadati</taxon>
        <taxon>Campylobacterota</taxon>
        <taxon>Epsilonproteobacteria</taxon>
        <taxon>Campylobacterales</taxon>
        <taxon>Helicobacteraceae</taxon>
        <taxon>Helicobacter</taxon>
    </lineage>
</organism>
<accession>A0ABM7SBM4</accession>
<gene>
    <name evidence="1" type="ORF">NHP190003_13050</name>
</gene>
<evidence type="ECO:0000313" key="2">
    <source>
        <dbReference type="Proteomes" id="UP000826775"/>
    </source>
</evidence>
<reference evidence="1 2" key="1">
    <citation type="submission" date="2021-07" db="EMBL/GenBank/DDBJ databases">
        <title>Novel Helicobacter sp. Isolated from a dog.</title>
        <authorList>
            <person name="Rimbara E."/>
            <person name="Suzuki M."/>
        </authorList>
    </citation>
    <scope>NUCLEOTIDE SEQUENCE [LARGE SCALE GENOMIC DNA]</scope>
    <source>
        <strain evidence="2">NHP19-003</strain>
    </source>
</reference>
<dbReference type="Proteomes" id="UP000826775">
    <property type="component" value="Chromosome"/>
</dbReference>
<sequence length="126" mass="14489">MKASDFYGLFCAEHHYCLGYSQLDYVFTHIAKPETLTIPAGGKVHVFDKIVLIAQEQEGEKDKKVDYKISPYDLETNLAIKAEDTPQNFAYISSYSFYLCRGVVEIRYGYNKPETHTTLSYIEIEL</sequence>
<keyword evidence="2" id="KW-1185">Reference proteome</keyword>